<gene>
    <name evidence="6" type="ORF">S12H4_20450</name>
</gene>
<keyword evidence="2" id="KW-0560">Oxidoreductase</keyword>
<dbReference type="AlphaFoldDB" id="X1SJC8"/>
<dbReference type="EMBL" id="BARW01010374">
    <property type="protein sequence ID" value="GAI75460.1"/>
    <property type="molecule type" value="Genomic_DNA"/>
</dbReference>
<keyword evidence="1" id="KW-0479">Metal-binding</keyword>
<name>X1SJC8_9ZZZZ</name>
<feature type="domain" description="F420-non-reducing hydrogenase iron-sulfur subunit D" evidence="5">
    <location>
        <begin position="2"/>
        <end position="45"/>
    </location>
</feature>
<dbReference type="GO" id="GO:0016491">
    <property type="term" value="F:oxidoreductase activity"/>
    <property type="evidence" value="ECO:0007669"/>
    <property type="project" value="UniProtKB-KW"/>
</dbReference>
<organism evidence="6">
    <name type="scientific">marine sediment metagenome</name>
    <dbReference type="NCBI Taxonomy" id="412755"/>
    <lineage>
        <taxon>unclassified sequences</taxon>
        <taxon>metagenomes</taxon>
        <taxon>ecological metagenomes</taxon>
    </lineage>
</organism>
<evidence type="ECO:0000313" key="6">
    <source>
        <dbReference type="EMBL" id="GAI75460.1"/>
    </source>
</evidence>
<dbReference type="InterPro" id="IPR003813">
    <property type="entry name" value="MvhD/FlpD"/>
</dbReference>
<dbReference type="GO" id="GO:0046872">
    <property type="term" value="F:metal ion binding"/>
    <property type="evidence" value="ECO:0007669"/>
    <property type="project" value="UniProtKB-KW"/>
</dbReference>
<proteinExistence type="predicted"/>
<evidence type="ECO:0000256" key="2">
    <source>
        <dbReference type="ARBA" id="ARBA00023002"/>
    </source>
</evidence>
<sequence length="58" mass="6455">MLLKNMLPQFGIEPERLKMEWIPASEAPQFQPTVNGFINKVTGLGPLTLNKKATKETG</sequence>
<protein>
    <recommendedName>
        <fullName evidence="5">F420-non-reducing hydrogenase iron-sulfur subunit D domain-containing protein</fullName>
    </recommendedName>
</protein>
<keyword evidence="4" id="KW-0411">Iron-sulfur</keyword>
<evidence type="ECO:0000256" key="4">
    <source>
        <dbReference type="ARBA" id="ARBA00023014"/>
    </source>
</evidence>
<evidence type="ECO:0000256" key="1">
    <source>
        <dbReference type="ARBA" id="ARBA00022723"/>
    </source>
</evidence>
<accession>X1SJC8</accession>
<dbReference type="GO" id="GO:0051536">
    <property type="term" value="F:iron-sulfur cluster binding"/>
    <property type="evidence" value="ECO:0007669"/>
    <property type="project" value="UniProtKB-KW"/>
</dbReference>
<comment type="caution">
    <text evidence="6">The sequence shown here is derived from an EMBL/GenBank/DDBJ whole genome shotgun (WGS) entry which is preliminary data.</text>
</comment>
<reference evidence="6" key="1">
    <citation type="journal article" date="2014" name="Front. Microbiol.">
        <title>High frequency of phylogenetically diverse reductive dehalogenase-homologous genes in deep subseafloor sedimentary metagenomes.</title>
        <authorList>
            <person name="Kawai M."/>
            <person name="Futagami T."/>
            <person name="Toyoda A."/>
            <person name="Takaki Y."/>
            <person name="Nishi S."/>
            <person name="Hori S."/>
            <person name="Arai W."/>
            <person name="Tsubouchi T."/>
            <person name="Morono Y."/>
            <person name="Uchiyama I."/>
            <person name="Ito T."/>
            <person name="Fujiyama A."/>
            <person name="Inagaki F."/>
            <person name="Takami H."/>
        </authorList>
    </citation>
    <scope>NUCLEOTIDE SEQUENCE</scope>
    <source>
        <strain evidence="6">Expedition CK06-06</strain>
    </source>
</reference>
<evidence type="ECO:0000259" key="5">
    <source>
        <dbReference type="Pfam" id="PF02662"/>
    </source>
</evidence>
<keyword evidence="3" id="KW-0408">Iron</keyword>
<evidence type="ECO:0000256" key="3">
    <source>
        <dbReference type="ARBA" id="ARBA00023004"/>
    </source>
</evidence>
<dbReference type="Pfam" id="PF02662">
    <property type="entry name" value="FlpD"/>
    <property type="match status" value="1"/>
</dbReference>